<dbReference type="AlphaFoldDB" id="A0A366HQC7"/>
<reference evidence="1 2" key="1">
    <citation type="submission" date="2018-06" db="EMBL/GenBank/DDBJ databases">
        <title>Genomic Encyclopedia of Type Strains, Phase IV (KMG-IV): sequencing the most valuable type-strain genomes for metagenomic binning, comparative biology and taxonomic classification.</title>
        <authorList>
            <person name="Goeker M."/>
        </authorList>
    </citation>
    <scope>NUCLEOTIDE SEQUENCE [LARGE SCALE GENOMIC DNA]</scope>
    <source>
        <strain evidence="1 2">DSM 25532</strain>
    </source>
</reference>
<dbReference type="EMBL" id="QNRR01000002">
    <property type="protein sequence ID" value="RBP45851.1"/>
    <property type="molecule type" value="Genomic_DNA"/>
</dbReference>
<comment type="caution">
    <text evidence="1">The sequence shown here is derived from an EMBL/GenBank/DDBJ whole genome shotgun (WGS) entry which is preliminary data.</text>
</comment>
<protein>
    <submittedName>
        <fullName evidence="1">Uncharacterized protein</fullName>
    </submittedName>
</protein>
<sequence>MSSPDSAELSAATLHLYRITGVVGLLLMKSGNQLANHMPFADVRTNELGAHVMQMAAGYGQVKRRVRQVLMLFDSGTLLIVMKEQIQLALMLTPQADLDKASLAAGAFLMDYAAQLDAAAPTAKLEKEPEKPKPVAKPESDPVVVPVAFAAEEPVREKALMAEPVHEAWPKVTAILESILGKVMGNAQAVRLINRMSEAKHGNDVSKISPADAKVLARAVLEQVPNKSKRDALLSELDHALAEAKL</sequence>
<dbReference type="Proteomes" id="UP000253426">
    <property type="component" value="Unassembled WGS sequence"/>
</dbReference>
<evidence type="ECO:0000313" key="2">
    <source>
        <dbReference type="Proteomes" id="UP000253426"/>
    </source>
</evidence>
<dbReference type="RefSeq" id="WP_113957420.1">
    <property type="nucleotide sequence ID" value="NZ_QNRR01000002.1"/>
</dbReference>
<dbReference type="OrthoDB" id="188375at2"/>
<keyword evidence="2" id="KW-1185">Reference proteome</keyword>
<proteinExistence type="predicted"/>
<gene>
    <name evidence="1" type="ORF">DES53_102234</name>
</gene>
<accession>A0A366HQC7</accession>
<evidence type="ECO:0000313" key="1">
    <source>
        <dbReference type="EMBL" id="RBP45851.1"/>
    </source>
</evidence>
<organism evidence="1 2">
    <name type="scientific">Roseimicrobium gellanilyticum</name>
    <dbReference type="NCBI Taxonomy" id="748857"/>
    <lineage>
        <taxon>Bacteria</taxon>
        <taxon>Pseudomonadati</taxon>
        <taxon>Verrucomicrobiota</taxon>
        <taxon>Verrucomicrobiia</taxon>
        <taxon>Verrucomicrobiales</taxon>
        <taxon>Verrucomicrobiaceae</taxon>
        <taxon>Roseimicrobium</taxon>
    </lineage>
</organism>
<name>A0A366HQC7_9BACT</name>